<evidence type="ECO:0000313" key="3">
    <source>
        <dbReference type="Proteomes" id="UP000305888"/>
    </source>
</evidence>
<feature type="compositionally biased region" description="Polar residues" evidence="1">
    <location>
        <begin position="103"/>
        <end position="112"/>
    </location>
</feature>
<proteinExistence type="predicted"/>
<protein>
    <submittedName>
        <fullName evidence="2">Sarcosine oxidase subunit delta</fullName>
    </submittedName>
</protein>
<keyword evidence="3" id="KW-1185">Reference proteome</keyword>
<dbReference type="GO" id="GO:0046653">
    <property type="term" value="P:tetrahydrofolate metabolic process"/>
    <property type="evidence" value="ECO:0007669"/>
    <property type="project" value="InterPro"/>
</dbReference>
<gene>
    <name evidence="2" type="ORF">FDP22_06955</name>
</gene>
<dbReference type="InterPro" id="IPR006279">
    <property type="entry name" value="SoxD"/>
</dbReference>
<dbReference type="AlphaFoldDB" id="A0A5B8FZ87"/>
<dbReference type="EMBL" id="CP040818">
    <property type="protein sequence ID" value="QDL91543.1"/>
    <property type="molecule type" value="Genomic_DNA"/>
</dbReference>
<organism evidence="2 3">
    <name type="scientific">Paroceanicella profunda</name>
    <dbReference type="NCBI Taxonomy" id="2579971"/>
    <lineage>
        <taxon>Bacteria</taxon>
        <taxon>Pseudomonadati</taxon>
        <taxon>Pseudomonadota</taxon>
        <taxon>Alphaproteobacteria</taxon>
        <taxon>Rhodobacterales</taxon>
        <taxon>Paracoccaceae</taxon>
        <taxon>Paroceanicella</taxon>
    </lineage>
</organism>
<dbReference type="Proteomes" id="UP000305888">
    <property type="component" value="Chromosome"/>
</dbReference>
<accession>A0A5B8FZ87</accession>
<name>A0A5B8FZ87_9RHOB</name>
<dbReference type="GO" id="GO:0008115">
    <property type="term" value="F:sarcosine oxidase activity"/>
    <property type="evidence" value="ECO:0007669"/>
    <property type="project" value="InterPro"/>
</dbReference>
<dbReference type="Pfam" id="PF04267">
    <property type="entry name" value="SoxD"/>
    <property type="match status" value="1"/>
</dbReference>
<evidence type="ECO:0000313" key="2">
    <source>
        <dbReference type="EMBL" id="QDL91543.1"/>
    </source>
</evidence>
<dbReference type="OrthoDB" id="5420070at2"/>
<dbReference type="Gene3D" id="3.30.2270.10">
    <property type="entry name" value="Folate-binding superfamily"/>
    <property type="match status" value="1"/>
</dbReference>
<dbReference type="InterPro" id="IPR038561">
    <property type="entry name" value="SoxD_sf"/>
</dbReference>
<reference evidence="2 3" key="1">
    <citation type="submission" date="2019-06" db="EMBL/GenBank/DDBJ databases">
        <title>Genome sequence of Rhodobacteraceae bacterium D4M1.</title>
        <authorList>
            <person name="Cao J."/>
        </authorList>
    </citation>
    <scope>NUCLEOTIDE SEQUENCE [LARGE SCALE GENOMIC DNA]</scope>
    <source>
        <strain evidence="2 3">D4M1</strain>
    </source>
</reference>
<dbReference type="RefSeq" id="WP_138572411.1">
    <property type="nucleotide sequence ID" value="NZ_CP040818.1"/>
</dbReference>
<sequence length="112" mass="11932">MRIPCPLCGARDLREFTPWGDAALMHRPGFEAGPEAAHAYLHLRENPAGPHRELWYHELGCAAWLIVTRNTLTHEVLGASLAMDDRTGGASPAGDYAPGSPAGDSQASGGRT</sequence>
<evidence type="ECO:0000256" key="1">
    <source>
        <dbReference type="SAM" id="MobiDB-lite"/>
    </source>
</evidence>
<dbReference type="KEGG" id="ppru:FDP22_06955"/>
<feature type="region of interest" description="Disordered" evidence="1">
    <location>
        <begin position="87"/>
        <end position="112"/>
    </location>
</feature>